<accession>A0A1G2KTI5</accession>
<evidence type="ECO:0000313" key="2">
    <source>
        <dbReference type="Proteomes" id="UP000177811"/>
    </source>
</evidence>
<proteinExistence type="predicted"/>
<organism evidence="1 2">
    <name type="scientific">Candidatus Sungbacteria bacterium RIFCSPHIGHO2_02_FULL_51_29</name>
    <dbReference type="NCBI Taxonomy" id="1802273"/>
    <lineage>
        <taxon>Bacteria</taxon>
        <taxon>Candidatus Sungiibacteriota</taxon>
    </lineage>
</organism>
<dbReference type="EMBL" id="MHQL01000028">
    <property type="protein sequence ID" value="OHA02716.1"/>
    <property type="molecule type" value="Genomic_DNA"/>
</dbReference>
<dbReference type="AlphaFoldDB" id="A0A1G2KTI5"/>
<protein>
    <submittedName>
        <fullName evidence="1">Uncharacterized protein</fullName>
    </submittedName>
</protein>
<gene>
    <name evidence="1" type="ORF">A3C16_00315</name>
</gene>
<evidence type="ECO:0000313" key="1">
    <source>
        <dbReference type="EMBL" id="OHA02716.1"/>
    </source>
</evidence>
<name>A0A1G2KTI5_9BACT</name>
<sequence length="155" mass="17203">MRILHSIKNSPASIRGSQDERRQTVRNILIWLAALVFVLAFGSGCASAQHHPMERCLRISDPEIRAACARGTDRALEENRRDQLRAAERGAYLQNRYGYQQRRSYPGAEYYVGNRHNAPSRSAIIGSWSWGGNGRGLSGGSSGGSWPAPGSRDRY</sequence>
<reference evidence="1 2" key="1">
    <citation type="journal article" date="2016" name="Nat. Commun.">
        <title>Thousands of microbial genomes shed light on interconnected biogeochemical processes in an aquifer system.</title>
        <authorList>
            <person name="Anantharaman K."/>
            <person name="Brown C.T."/>
            <person name="Hug L.A."/>
            <person name="Sharon I."/>
            <person name="Castelle C.J."/>
            <person name="Probst A.J."/>
            <person name="Thomas B.C."/>
            <person name="Singh A."/>
            <person name="Wilkins M.J."/>
            <person name="Karaoz U."/>
            <person name="Brodie E.L."/>
            <person name="Williams K.H."/>
            <person name="Hubbard S.S."/>
            <person name="Banfield J.F."/>
        </authorList>
    </citation>
    <scope>NUCLEOTIDE SEQUENCE [LARGE SCALE GENOMIC DNA]</scope>
</reference>
<dbReference type="Proteomes" id="UP000177811">
    <property type="component" value="Unassembled WGS sequence"/>
</dbReference>
<comment type="caution">
    <text evidence="1">The sequence shown here is derived from an EMBL/GenBank/DDBJ whole genome shotgun (WGS) entry which is preliminary data.</text>
</comment>